<gene>
    <name evidence="2" type="ORF">WKW77_22190</name>
</gene>
<keyword evidence="1" id="KW-1133">Transmembrane helix</keyword>
<evidence type="ECO:0000313" key="2">
    <source>
        <dbReference type="EMBL" id="MEJ8813813.1"/>
    </source>
</evidence>
<sequence length="337" mass="37940">MTPAKLWLQVFTAGFAVIVAMLIITLNTPIPYGDLSRIGMVSDHEFGWQKDQPQVDRAFLRASPINEADVLVIGDSFSATARWQSVLKQHGYRFATVFWSEFHESLCDDFDDWLDRAGFKGKLVIIESVERLLADRLANTQKCKAMGNVPGTRIEPFFEPVEKVPGFALNWKARLTSGYVTYRNTRAAKEAQGPTLAVNQSWVRPVPDGCSLFSNRLCDKALFFKDDDDNGELTVQHVEQMRAFSEAHHSRSIIWMVIPNKTTTYLTPEHSQDFVTAFARAGLGPDLFTFAKEQKTKIRDFYFPNDTHTSLFGQLALGEVMLGAVRKIIPEPPAKSS</sequence>
<evidence type="ECO:0000256" key="1">
    <source>
        <dbReference type="SAM" id="Phobius"/>
    </source>
</evidence>
<feature type="transmembrane region" description="Helical" evidence="1">
    <location>
        <begin position="6"/>
        <end position="27"/>
    </location>
</feature>
<proteinExistence type="predicted"/>
<dbReference type="EMBL" id="JBBKZU010000010">
    <property type="protein sequence ID" value="MEJ8813813.1"/>
    <property type="molecule type" value="Genomic_DNA"/>
</dbReference>
<name>A0ABU8VJH5_9BURK</name>
<organism evidence="2 3">
    <name type="scientific">Variovorax ureilyticus</name>
    <dbReference type="NCBI Taxonomy" id="1836198"/>
    <lineage>
        <taxon>Bacteria</taxon>
        <taxon>Pseudomonadati</taxon>
        <taxon>Pseudomonadota</taxon>
        <taxon>Betaproteobacteria</taxon>
        <taxon>Burkholderiales</taxon>
        <taxon>Comamonadaceae</taxon>
        <taxon>Variovorax</taxon>
    </lineage>
</organism>
<dbReference type="Proteomes" id="UP001365846">
    <property type="component" value="Unassembled WGS sequence"/>
</dbReference>
<reference evidence="2 3" key="1">
    <citation type="submission" date="2024-03" db="EMBL/GenBank/DDBJ databases">
        <title>Novel species of the genus Variovorax.</title>
        <authorList>
            <person name="Liu Q."/>
            <person name="Xin Y.-H."/>
        </authorList>
    </citation>
    <scope>NUCLEOTIDE SEQUENCE [LARGE SCALE GENOMIC DNA]</scope>
    <source>
        <strain evidence="2 3">KACC 18899</strain>
    </source>
</reference>
<comment type="caution">
    <text evidence="2">The sequence shown here is derived from an EMBL/GenBank/DDBJ whole genome shotgun (WGS) entry which is preliminary data.</text>
</comment>
<keyword evidence="1" id="KW-0472">Membrane</keyword>
<evidence type="ECO:0008006" key="4">
    <source>
        <dbReference type="Google" id="ProtNLM"/>
    </source>
</evidence>
<protein>
    <recommendedName>
        <fullName evidence="4">AlgX/AlgJ SGNH hydrolase-like domain-containing protein</fullName>
    </recommendedName>
</protein>
<dbReference type="RefSeq" id="WP_340359040.1">
    <property type="nucleotide sequence ID" value="NZ_JBBKZU010000010.1"/>
</dbReference>
<accession>A0ABU8VJH5</accession>
<keyword evidence="1" id="KW-0812">Transmembrane</keyword>
<keyword evidence="3" id="KW-1185">Reference proteome</keyword>
<evidence type="ECO:0000313" key="3">
    <source>
        <dbReference type="Proteomes" id="UP001365846"/>
    </source>
</evidence>